<organism evidence="3 4">
    <name type="scientific">Stentor coeruleus</name>
    <dbReference type="NCBI Taxonomy" id="5963"/>
    <lineage>
        <taxon>Eukaryota</taxon>
        <taxon>Sar</taxon>
        <taxon>Alveolata</taxon>
        <taxon>Ciliophora</taxon>
        <taxon>Postciliodesmatophora</taxon>
        <taxon>Heterotrichea</taxon>
        <taxon>Heterotrichida</taxon>
        <taxon>Stentoridae</taxon>
        <taxon>Stentor</taxon>
    </lineage>
</organism>
<evidence type="ECO:0000313" key="3">
    <source>
        <dbReference type="EMBL" id="OMJ93815.1"/>
    </source>
</evidence>
<dbReference type="AlphaFoldDB" id="A0A1R2CXS6"/>
<dbReference type="GO" id="GO:0070813">
    <property type="term" value="P:hydrogen sulfide metabolic process"/>
    <property type="evidence" value="ECO:0007669"/>
    <property type="project" value="TreeGrafter"/>
</dbReference>
<dbReference type="InterPro" id="IPR044528">
    <property type="entry name" value="POD-like_MBL-fold"/>
</dbReference>
<dbReference type="GO" id="GO:0006749">
    <property type="term" value="P:glutathione metabolic process"/>
    <property type="evidence" value="ECO:0007669"/>
    <property type="project" value="InterPro"/>
</dbReference>
<accession>A0A1R2CXS6</accession>
<dbReference type="GO" id="GO:0050313">
    <property type="term" value="F:sulfur dioxygenase activity"/>
    <property type="evidence" value="ECO:0007669"/>
    <property type="project" value="InterPro"/>
</dbReference>
<proteinExistence type="predicted"/>
<protein>
    <recommendedName>
        <fullName evidence="2">Metallo-beta-lactamase domain-containing protein</fullName>
    </recommendedName>
</protein>
<dbReference type="GO" id="GO:0046872">
    <property type="term" value="F:metal ion binding"/>
    <property type="evidence" value="ECO:0007669"/>
    <property type="project" value="UniProtKB-KW"/>
</dbReference>
<dbReference type="Gene3D" id="3.60.15.10">
    <property type="entry name" value="Ribonuclease Z/Hydroxyacylglutathione hydrolase-like"/>
    <property type="match status" value="1"/>
</dbReference>
<sequence length="300" mass="33584">MFSRMFLKRMFSAAHKPKVECVFHEDTNTCCYIVSCSQTGQAAVIDSVLDYDSVNHKSSTTHADKVISKIKSHHWNLSHILETHVHADHLTGAQVLKKAFPNAKSVIGANVVKVQETFAKALNLKSISLKGAEFDILLHDEDKLHIGSMELRALATPGHTPACMVYIIGDAIFTGDTIFMPDFGTARCDFPGGSADQLYDSIKRIFELPETSRVFVGHDYGTEARKPAWETTVFAEKHHNKQMNMKTTKEEFVAWRKGRDAKLSLPKLIMQSLQVNLRNGQLPEPESNGVVYFKLPLNLL</sequence>
<dbReference type="PANTHER" id="PTHR43084">
    <property type="entry name" value="PERSULFIDE DIOXYGENASE ETHE1"/>
    <property type="match status" value="1"/>
</dbReference>
<feature type="domain" description="Metallo-beta-lactamase" evidence="2">
    <location>
        <begin position="28"/>
        <end position="218"/>
    </location>
</feature>
<dbReference type="InterPro" id="IPR051682">
    <property type="entry name" value="Mito_Persulfide_Diox"/>
</dbReference>
<evidence type="ECO:0000256" key="1">
    <source>
        <dbReference type="ARBA" id="ARBA00022723"/>
    </source>
</evidence>
<evidence type="ECO:0000313" key="4">
    <source>
        <dbReference type="Proteomes" id="UP000187209"/>
    </source>
</evidence>
<dbReference type="EMBL" id="MPUH01000036">
    <property type="protein sequence ID" value="OMJ93815.1"/>
    <property type="molecule type" value="Genomic_DNA"/>
</dbReference>
<dbReference type="Proteomes" id="UP000187209">
    <property type="component" value="Unassembled WGS sequence"/>
</dbReference>
<dbReference type="SMART" id="SM00849">
    <property type="entry name" value="Lactamase_B"/>
    <property type="match status" value="1"/>
</dbReference>
<comment type="caution">
    <text evidence="3">The sequence shown here is derived from an EMBL/GenBank/DDBJ whole genome shotgun (WGS) entry which is preliminary data.</text>
</comment>
<gene>
    <name evidence="3" type="ORF">SteCoe_3139</name>
</gene>
<keyword evidence="1" id="KW-0479">Metal-binding</keyword>
<evidence type="ECO:0000259" key="2">
    <source>
        <dbReference type="SMART" id="SM00849"/>
    </source>
</evidence>
<dbReference type="CDD" id="cd07724">
    <property type="entry name" value="POD-like_MBL-fold"/>
    <property type="match status" value="1"/>
</dbReference>
<reference evidence="3 4" key="1">
    <citation type="submission" date="2016-11" db="EMBL/GenBank/DDBJ databases">
        <title>The macronuclear genome of Stentor coeruleus: a giant cell with tiny introns.</title>
        <authorList>
            <person name="Slabodnick M."/>
            <person name="Ruby J.G."/>
            <person name="Reiff S.B."/>
            <person name="Swart E.C."/>
            <person name="Gosai S."/>
            <person name="Prabakaran S."/>
            <person name="Witkowska E."/>
            <person name="Larue G.E."/>
            <person name="Fisher S."/>
            <person name="Freeman R.M."/>
            <person name="Gunawardena J."/>
            <person name="Chu W."/>
            <person name="Stover N.A."/>
            <person name="Gregory B.D."/>
            <person name="Nowacki M."/>
            <person name="Derisi J."/>
            <person name="Roy S.W."/>
            <person name="Marshall W.F."/>
            <person name="Sood P."/>
        </authorList>
    </citation>
    <scope>NUCLEOTIDE SEQUENCE [LARGE SCALE GENOMIC DNA]</scope>
    <source>
        <strain evidence="3">WM001</strain>
    </source>
</reference>
<dbReference type="Pfam" id="PF00753">
    <property type="entry name" value="Lactamase_B"/>
    <property type="match status" value="1"/>
</dbReference>
<dbReference type="InterPro" id="IPR036866">
    <property type="entry name" value="RibonucZ/Hydroxyglut_hydro"/>
</dbReference>
<dbReference type="SUPFAM" id="SSF56281">
    <property type="entry name" value="Metallo-hydrolase/oxidoreductase"/>
    <property type="match status" value="1"/>
</dbReference>
<dbReference type="PANTHER" id="PTHR43084:SF1">
    <property type="entry name" value="PERSULFIDE DIOXYGENASE ETHE1, MITOCHONDRIAL"/>
    <property type="match status" value="1"/>
</dbReference>
<keyword evidence="4" id="KW-1185">Reference proteome</keyword>
<dbReference type="OrthoDB" id="449487at2759"/>
<name>A0A1R2CXS6_9CILI</name>
<dbReference type="InterPro" id="IPR001279">
    <property type="entry name" value="Metallo-B-lactamas"/>
</dbReference>